<feature type="chain" id="PRO_5046260520" description="ABC-type glycine betaine transport system substrate-binding domain-containing protein" evidence="1">
    <location>
        <begin position="23"/>
        <end position="319"/>
    </location>
</feature>
<dbReference type="RefSeq" id="WP_344009395.1">
    <property type="nucleotide sequence ID" value="NZ_BAAAMY010000014.1"/>
</dbReference>
<organism evidence="3 4">
    <name type="scientific">Nocardioides lentus</name>
    <dbReference type="NCBI Taxonomy" id="338077"/>
    <lineage>
        <taxon>Bacteria</taxon>
        <taxon>Bacillati</taxon>
        <taxon>Actinomycetota</taxon>
        <taxon>Actinomycetes</taxon>
        <taxon>Propionibacteriales</taxon>
        <taxon>Nocardioidaceae</taxon>
        <taxon>Nocardioides</taxon>
    </lineage>
</organism>
<keyword evidence="4" id="KW-1185">Reference proteome</keyword>
<dbReference type="SUPFAM" id="SSF53850">
    <property type="entry name" value="Periplasmic binding protein-like II"/>
    <property type="match status" value="1"/>
</dbReference>
<dbReference type="Gene3D" id="3.40.190.10">
    <property type="entry name" value="Periplasmic binding protein-like II"/>
    <property type="match status" value="1"/>
</dbReference>
<dbReference type="PROSITE" id="PS51257">
    <property type="entry name" value="PROKAR_LIPOPROTEIN"/>
    <property type="match status" value="1"/>
</dbReference>
<comment type="caution">
    <text evidence="3">The sequence shown here is derived from an EMBL/GenBank/DDBJ whole genome shotgun (WGS) entry which is preliminary data.</text>
</comment>
<dbReference type="Proteomes" id="UP001501612">
    <property type="component" value="Unassembled WGS sequence"/>
</dbReference>
<proteinExistence type="predicted"/>
<protein>
    <recommendedName>
        <fullName evidence="2">ABC-type glycine betaine transport system substrate-binding domain-containing protein</fullName>
    </recommendedName>
</protein>
<evidence type="ECO:0000259" key="2">
    <source>
        <dbReference type="Pfam" id="PF04069"/>
    </source>
</evidence>
<dbReference type="Pfam" id="PF04069">
    <property type="entry name" value="OpuAC"/>
    <property type="match status" value="1"/>
</dbReference>
<dbReference type="Gene3D" id="3.40.190.120">
    <property type="entry name" value="Osmoprotection protein (prox), domain 2"/>
    <property type="match status" value="1"/>
</dbReference>
<gene>
    <name evidence="3" type="ORF">GCM10009737_36840</name>
</gene>
<feature type="signal peptide" evidence="1">
    <location>
        <begin position="1"/>
        <end position="22"/>
    </location>
</feature>
<keyword evidence="1" id="KW-0732">Signal</keyword>
<reference evidence="3 4" key="1">
    <citation type="journal article" date="2019" name="Int. J. Syst. Evol. Microbiol.">
        <title>The Global Catalogue of Microorganisms (GCM) 10K type strain sequencing project: providing services to taxonomists for standard genome sequencing and annotation.</title>
        <authorList>
            <consortium name="The Broad Institute Genomics Platform"/>
            <consortium name="The Broad Institute Genome Sequencing Center for Infectious Disease"/>
            <person name="Wu L."/>
            <person name="Ma J."/>
        </authorList>
    </citation>
    <scope>NUCLEOTIDE SEQUENCE [LARGE SCALE GENOMIC DNA]</scope>
    <source>
        <strain evidence="3 4">JCM 14046</strain>
    </source>
</reference>
<evidence type="ECO:0000313" key="4">
    <source>
        <dbReference type="Proteomes" id="UP001501612"/>
    </source>
</evidence>
<accession>A0ABN2PTK1</accession>
<sequence>MRGPRAWLATLLAGLLAAGTLAACGTSTEQDASSQPQGAAVRVRLGTQEFPEARVIGELWRQALAVNGYAVDLRTGVGPAEDLDTALQAGDVDGYVAYTGTVLSVVADEEVTGLDPQATYERAADFYAGQDMVMSAMTPFQNKDAVATTTTYARENGLTTIADLARAGGADGGPVRFGGREEFRDLDLGLVGLAEVYGLTDVAFAPLELGTQYDALDDGEVDAVDAFTTDPQLDGGDYTLLEDPELLFGSQNVVMVVGEDKLERIDGEAFLTVVDAVNAELTEEAMVAMNASVTDGRAPDEVAREFLDDVGLTTPLDLG</sequence>
<dbReference type="EMBL" id="BAAAMY010000014">
    <property type="protein sequence ID" value="GAA1931508.1"/>
    <property type="molecule type" value="Genomic_DNA"/>
</dbReference>
<feature type="domain" description="ABC-type glycine betaine transport system substrate-binding" evidence="2">
    <location>
        <begin position="42"/>
        <end position="308"/>
    </location>
</feature>
<evidence type="ECO:0000313" key="3">
    <source>
        <dbReference type="EMBL" id="GAA1931508.1"/>
    </source>
</evidence>
<evidence type="ECO:0000256" key="1">
    <source>
        <dbReference type="SAM" id="SignalP"/>
    </source>
</evidence>
<dbReference type="InterPro" id="IPR007210">
    <property type="entry name" value="ABC_Gly_betaine_transp_sub-bd"/>
</dbReference>
<name>A0ABN2PTK1_9ACTN</name>